<gene>
    <name evidence="1" type="ORF">ILUMI_17281</name>
</gene>
<accession>A0A8K0CRA8</accession>
<dbReference type="Proteomes" id="UP000801492">
    <property type="component" value="Unassembled WGS sequence"/>
</dbReference>
<sequence length="131" mass="14973">MSDNNSTRWSIGQFVQWQINISFRRTIGRSPYKALLGCDIGHLFLSTLDRKNIAAKIVSKVPLQTILDEVRDSVSNCQLERINLLTKKDLYNIEKAFHVNELSARHSNNAVSVDSWVNEQKGNGSIFFLFM</sequence>
<evidence type="ECO:0000313" key="2">
    <source>
        <dbReference type="Proteomes" id="UP000801492"/>
    </source>
</evidence>
<organism evidence="1 2">
    <name type="scientific">Ignelater luminosus</name>
    <name type="common">Cucubano</name>
    <name type="synonym">Pyrophorus luminosus</name>
    <dbReference type="NCBI Taxonomy" id="2038154"/>
    <lineage>
        <taxon>Eukaryota</taxon>
        <taxon>Metazoa</taxon>
        <taxon>Ecdysozoa</taxon>
        <taxon>Arthropoda</taxon>
        <taxon>Hexapoda</taxon>
        <taxon>Insecta</taxon>
        <taxon>Pterygota</taxon>
        <taxon>Neoptera</taxon>
        <taxon>Endopterygota</taxon>
        <taxon>Coleoptera</taxon>
        <taxon>Polyphaga</taxon>
        <taxon>Elateriformia</taxon>
        <taxon>Elateroidea</taxon>
        <taxon>Elateridae</taxon>
        <taxon>Agrypninae</taxon>
        <taxon>Pyrophorini</taxon>
        <taxon>Ignelater</taxon>
    </lineage>
</organism>
<evidence type="ECO:0000313" key="1">
    <source>
        <dbReference type="EMBL" id="KAF2888892.1"/>
    </source>
</evidence>
<name>A0A8K0CRA8_IGNLU</name>
<comment type="caution">
    <text evidence="1">The sequence shown here is derived from an EMBL/GenBank/DDBJ whole genome shotgun (WGS) entry which is preliminary data.</text>
</comment>
<dbReference type="AlphaFoldDB" id="A0A8K0CRA8"/>
<dbReference type="EMBL" id="VTPC01072932">
    <property type="protein sequence ID" value="KAF2888892.1"/>
    <property type="molecule type" value="Genomic_DNA"/>
</dbReference>
<protein>
    <submittedName>
        <fullName evidence="1">Uncharacterized protein</fullName>
    </submittedName>
</protein>
<keyword evidence="2" id="KW-1185">Reference proteome</keyword>
<proteinExistence type="predicted"/>
<dbReference type="OrthoDB" id="6782111at2759"/>
<reference evidence="1" key="1">
    <citation type="submission" date="2019-08" db="EMBL/GenBank/DDBJ databases">
        <title>The genome of the North American firefly Photinus pyralis.</title>
        <authorList>
            <consortium name="Photinus pyralis genome working group"/>
            <person name="Fallon T.R."/>
            <person name="Sander Lower S.E."/>
            <person name="Weng J.-K."/>
        </authorList>
    </citation>
    <scope>NUCLEOTIDE SEQUENCE</scope>
    <source>
        <strain evidence="1">TRF0915ILg1</strain>
        <tissue evidence="1">Whole body</tissue>
    </source>
</reference>